<feature type="domain" description="Response regulatory" evidence="3">
    <location>
        <begin position="13"/>
        <end position="122"/>
    </location>
</feature>
<dbReference type="InterPro" id="IPR050595">
    <property type="entry name" value="Bact_response_regulator"/>
</dbReference>
<reference evidence="4 5" key="1">
    <citation type="journal article" date="2016" name="Front. Microbiol.">
        <title>Genomic Resource of Rice Seed Associated Bacteria.</title>
        <authorList>
            <person name="Midha S."/>
            <person name="Bansal K."/>
            <person name="Sharma S."/>
            <person name="Kumar N."/>
            <person name="Patil P.P."/>
            <person name="Chaudhry V."/>
            <person name="Patil P.B."/>
        </authorList>
    </citation>
    <scope>NUCLEOTIDE SEQUENCE [LARGE SCALE GENOMIC DNA]</scope>
    <source>
        <strain evidence="4 5">NS355</strain>
    </source>
</reference>
<dbReference type="RefSeq" id="WP_058745658.1">
    <property type="nucleotide sequence ID" value="NZ_LDTF01000051.1"/>
</dbReference>
<comment type="caution">
    <text evidence="4">The sequence shown here is derived from an EMBL/GenBank/DDBJ whole genome shotgun (WGS) entry which is preliminary data.</text>
</comment>
<dbReference type="InterPro" id="IPR011006">
    <property type="entry name" value="CheY-like_superfamily"/>
</dbReference>
<evidence type="ECO:0000256" key="2">
    <source>
        <dbReference type="PROSITE-ProRule" id="PRU00169"/>
    </source>
</evidence>
<dbReference type="GO" id="GO:0000160">
    <property type="term" value="P:phosphorelay signal transduction system"/>
    <property type="evidence" value="ECO:0007669"/>
    <property type="project" value="InterPro"/>
</dbReference>
<dbReference type="Proteomes" id="UP000073923">
    <property type="component" value="Unassembled WGS sequence"/>
</dbReference>
<gene>
    <name evidence="4" type="ORF">NS355_10435</name>
</gene>
<organism evidence="4 5">
    <name type="scientific">Sphingomonas yabuuchiae</name>
    <dbReference type="NCBI Taxonomy" id="172044"/>
    <lineage>
        <taxon>Bacteria</taxon>
        <taxon>Pseudomonadati</taxon>
        <taxon>Pseudomonadota</taxon>
        <taxon>Alphaproteobacteria</taxon>
        <taxon>Sphingomonadales</taxon>
        <taxon>Sphingomonadaceae</taxon>
        <taxon>Sphingomonas</taxon>
    </lineage>
</organism>
<evidence type="ECO:0000256" key="1">
    <source>
        <dbReference type="ARBA" id="ARBA00022553"/>
    </source>
</evidence>
<dbReference type="InterPro" id="IPR001789">
    <property type="entry name" value="Sig_transdc_resp-reg_receiver"/>
</dbReference>
<dbReference type="Pfam" id="PF00072">
    <property type="entry name" value="Response_reg"/>
    <property type="match status" value="1"/>
</dbReference>
<dbReference type="AlphaFoldDB" id="A0A147IRV1"/>
<proteinExistence type="predicted"/>
<dbReference type="PANTHER" id="PTHR44591">
    <property type="entry name" value="STRESS RESPONSE REGULATOR PROTEIN 1"/>
    <property type="match status" value="1"/>
</dbReference>
<dbReference type="SUPFAM" id="SSF52172">
    <property type="entry name" value="CheY-like"/>
    <property type="match status" value="1"/>
</dbReference>
<evidence type="ECO:0000259" key="3">
    <source>
        <dbReference type="PROSITE" id="PS50110"/>
    </source>
</evidence>
<dbReference type="SMART" id="SM00448">
    <property type="entry name" value="REC"/>
    <property type="match status" value="1"/>
</dbReference>
<dbReference type="Gene3D" id="3.40.50.2300">
    <property type="match status" value="1"/>
</dbReference>
<dbReference type="PANTHER" id="PTHR44591:SF21">
    <property type="entry name" value="TWO-COMPONENT RESPONSE REGULATOR"/>
    <property type="match status" value="1"/>
</dbReference>
<name>A0A147IRV1_9SPHN</name>
<protein>
    <submittedName>
        <fullName evidence="4">Response regulator</fullName>
    </submittedName>
</protein>
<dbReference type="PATRIC" id="fig|172044.3.peg.2060"/>
<dbReference type="OrthoDB" id="7471842at2"/>
<sequence>MRFFGRKKRQLVKLLVVEDEPLVAFDTEHVLTDADYEVVATVDRVSKAVTLIDGGAGIDLVLADVRLADGSGVDVARAAHARDIPVLFITGTPPDGVEQLADGLLMKPYGSRELLGAIDAIEERRAGKAPGRLPSGFRLFTRTGSSGPVAPDGQAL</sequence>
<feature type="modified residue" description="4-aspartylphosphate" evidence="2">
    <location>
        <position position="64"/>
    </location>
</feature>
<dbReference type="EMBL" id="LDTF01000051">
    <property type="protein sequence ID" value="KTT97889.1"/>
    <property type="molecule type" value="Genomic_DNA"/>
</dbReference>
<evidence type="ECO:0000313" key="4">
    <source>
        <dbReference type="EMBL" id="KTT97889.1"/>
    </source>
</evidence>
<evidence type="ECO:0000313" key="5">
    <source>
        <dbReference type="Proteomes" id="UP000073923"/>
    </source>
</evidence>
<dbReference type="PROSITE" id="PS50110">
    <property type="entry name" value="RESPONSE_REGULATORY"/>
    <property type="match status" value="1"/>
</dbReference>
<accession>A0A147IRV1</accession>
<keyword evidence="1 2" id="KW-0597">Phosphoprotein</keyword>